<name>F0R7K0_PHOSB</name>
<dbReference type="Proteomes" id="UP000007486">
    <property type="component" value="Chromosome"/>
</dbReference>
<reference evidence="1 2" key="1">
    <citation type="journal article" date="2011" name="Stand. Genomic Sci.">
        <title>Complete genome sequence of Bacteroides salanitronis type strain (BL78).</title>
        <authorList>
            <person name="Gronow S."/>
            <person name="Held B."/>
            <person name="Lucas S."/>
            <person name="Lapidus A."/>
            <person name="Del Rio T.G."/>
            <person name="Nolan M."/>
            <person name="Tice H."/>
            <person name="Deshpande S."/>
            <person name="Cheng J.F."/>
            <person name="Pitluck S."/>
            <person name="Liolios K."/>
            <person name="Pagani I."/>
            <person name="Ivanova N."/>
            <person name="Mavromatis K."/>
            <person name="Pati A."/>
            <person name="Tapia R."/>
            <person name="Han C."/>
            <person name="Goodwin L."/>
            <person name="Chen A."/>
            <person name="Palaniappan K."/>
            <person name="Land M."/>
            <person name="Hauser L."/>
            <person name="Chang Y.J."/>
            <person name="Jeffries C.D."/>
            <person name="Brambilla E.M."/>
            <person name="Rohde M."/>
            <person name="Goker M."/>
            <person name="Detter J.C."/>
            <person name="Woyke T."/>
            <person name="Bristow J."/>
            <person name="Markowitz V."/>
            <person name="Hugenholtz P."/>
            <person name="Kyrpides N.C."/>
            <person name="Klenk H.P."/>
            <person name="Eisen J.A."/>
        </authorList>
    </citation>
    <scope>NUCLEOTIDE SEQUENCE [LARGE SCALE GENOMIC DNA]</scope>
    <source>
        <strain evidence="1 2">DSM 18170</strain>
    </source>
</reference>
<dbReference type="EMBL" id="CP002530">
    <property type="protein sequence ID" value="ADY38044.1"/>
    <property type="molecule type" value="Genomic_DNA"/>
</dbReference>
<sequence length="188" mass="21887">MGSKREKALSRQMRKVILVICEGETEENYVTLLRKWYKSPIRVISRVEGSKITPSLVENRTRELKISPHDNVQTYLMYDMDVEAINAKLRECKAELLLSNPCFELWLLLHSKDHKSAINADSVIKELKNSTSVWKNYNKASFSDTQKAFLKDKTEIAMERAMRLKEFENPSTEVYKLIIKLIDSKKES</sequence>
<evidence type="ECO:0000313" key="2">
    <source>
        <dbReference type="Proteomes" id="UP000007486"/>
    </source>
</evidence>
<organism evidence="1 2">
    <name type="scientific">Phocaeicola salanitronis (strain DSM 18170 / JCM 13657 / CCUG 60908 / BL78)</name>
    <name type="common">Bacteroides salanitronis</name>
    <dbReference type="NCBI Taxonomy" id="667015"/>
    <lineage>
        <taxon>Bacteria</taxon>
        <taxon>Pseudomonadati</taxon>
        <taxon>Bacteroidota</taxon>
        <taxon>Bacteroidia</taxon>
        <taxon>Bacteroidales</taxon>
        <taxon>Bacteroidaceae</taxon>
        <taxon>Phocaeicola</taxon>
    </lineage>
</organism>
<dbReference type="eggNOG" id="ENOG5030PJE">
    <property type="taxonomic scope" value="Bacteria"/>
</dbReference>
<dbReference type="InterPro" id="IPR025591">
    <property type="entry name" value="RloB"/>
</dbReference>
<protein>
    <recommendedName>
        <fullName evidence="3">RloB-like protein</fullName>
    </recommendedName>
</protein>
<dbReference type="OrthoDB" id="1366690at2"/>
<keyword evidence="2" id="KW-1185">Reference proteome</keyword>
<dbReference type="HOGENOM" id="CLU_090993_1_0_10"/>
<accession>F0R7K0</accession>
<proteinExistence type="predicted"/>
<gene>
    <name evidence="1" type="ordered locus">Bacsa_3520</name>
</gene>
<evidence type="ECO:0008006" key="3">
    <source>
        <dbReference type="Google" id="ProtNLM"/>
    </source>
</evidence>
<dbReference type="KEGG" id="bsa:Bacsa_3520"/>
<dbReference type="AlphaFoldDB" id="F0R7K0"/>
<evidence type="ECO:0000313" key="1">
    <source>
        <dbReference type="EMBL" id="ADY38044.1"/>
    </source>
</evidence>
<dbReference type="Pfam" id="PF13707">
    <property type="entry name" value="RloB"/>
    <property type="match status" value="1"/>
</dbReference>
<dbReference type="RefSeq" id="WP_013619400.1">
    <property type="nucleotide sequence ID" value="NC_015164.1"/>
</dbReference>
<dbReference type="STRING" id="667015.Bacsa_3520"/>